<feature type="non-terminal residue" evidence="1">
    <location>
        <position position="1"/>
    </location>
</feature>
<dbReference type="EMBL" id="AP014968">
    <property type="protein sequence ID" value="BAT17064.1"/>
    <property type="molecule type" value="Genomic_DNA"/>
</dbReference>
<reference evidence="1 2" key="3">
    <citation type="journal article" date="2013" name="Rice">
        <title>Improvement of the Oryza sativa Nipponbare reference genome using next generation sequence and optical map data.</title>
        <authorList>
            <person name="Kawahara Y."/>
            <person name="de la Bastide M."/>
            <person name="Hamilton J.P."/>
            <person name="Kanamori H."/>
            <person name="McCombie W.R."/>
            <person name="Ouyang S."/>
            <person name="Schwartz D.C."/>
            <person name="Tanaka T."/>
            <person name="Wu J."/>
            <person name="Zhou S."/>
            <person name="Childs K.L."/>
            <person name="Davidson R.M."/>
            <person name="Lin H."/>
            <person name="Quesada-Ocampo L."/>
            <person name="Vaillancourt B."/>
            <person name="Sakai H."/>
            <person name="Lee S.S."/>
            <person name="Kim J."/>
            <person name="Numa H."/>
            <person name="Itoh T."/>
            <person name="Buell C.R."/>
            <person name="Matsumoto T."/>
        </authorList>
    </citation>
    <scope>NUCLEOTIDE SEQUENCE [LARGE SCALE GENOMIC DNA]</scope>
    <source>
        <strain evidence="2">cv. Nipponbare</strain>
    </source>
</reference>
<reference evidence="1 2" key="2">
    <citation type="journal article" date="2013" name="Plant Cell Physiol.">
        <title>Rice Annotation Project Database (RAP-DB): an integrative and interactive database for rice genomics.</title>
        <authorList>
            <person name="Sakai H."/>
            <person name="Lee S.S."/>
            <person name="Tanaka T."/>
            <person name="Numa H."/>
            <person name="Kim J."/>
            <person name="Kawahara Y."/>
            <person name="Wakimoto H."/>
            <person name="Yang C.C."/>
            <person name="Iwamoto M."/>
            <person name="Abe T."/>
            <person name="Yamada Y."/>
            <person name="Muto A."/>
            <person name="Inokuchi H."/>
            <person name="Ikemura T."/>
            <person name="Matsumoto T."/>
            <person name="Sasaki T."/>
            <person name="Itoh T."/>
        </authorList>
    </citation>
    <scope>NUCLEOTIDE SEQUENCE [LARGE SCALE GENOMIC DNA]</scope>
    <source>
        <strain evidence="2">cv. Nipponbare</strain>
    </source>
</reference>
<reference evidence="2" key="1">
    <citation type="journal article" date="2005" name="Nature">
        <title>The map-based sequence of the rice genome.</title>
        <authorList>
            <consortium name="International rice genome sequencing project (IRGSP)"/>
            <person name="Matsumoto T."/>
            <person name="Wu J."/>
            <person name="Kanamori H."/>
            <person name="Katayose Y."/>
            <person name="Fujisawa M."/>
            <person name="Namiki N."/>
            <person name="Mizuno H."/>
            <person name="Yamamoto K."/>
            <person name="Antonio B.A."/>
            <person name="Baba T."/>
            <person name="Sakata K."/>
            <person name="Nagamura Y."/>
            <person name="Aoki H."/>
            <person name="Arikawa K."/>
            <person name="Arita K."/>
            <person name="Bito T."/>
            <person name="Chiden Y."/>
            <person name="Fujitsuka N."/>
            <person name="Fukunaka R."/>
            <person name="Hamada M."/>
            <person name="Harada C."/>
            <person name="Hayashi A."/>
            <person name="Hijishita S."/>
            <person name="Honda M."/>
            <person name="Hosokawa S."/>
            <person name="Ichikawa Y."/>
            <person name="Idonuma A."/>
            <person name="Iijima M."/>
            <person name="Ikeda M."/>
            <person name="Ikeno M."/>
            <person name="Ito K."/>
            <person name="Ito S."/>
            <person name="Ito T."/>
            <person name="Ito Y."/>
            <person name="Ito Y."/>
            <person name="Iwabuchi A."/>
            <person name="Kamiya K."/>
            <person name="Karasawa W."/>
            <person name="Kurita K."/>
            <person name="Katagiri S."/>
            <person name="Kikuta A."/>
            <person name="Kobayashi H."/>
            <person name="Kobayashi N."/>
            <person name="Machita K."/>
            <person name="Maehara T."/>
            <person name="Masukawa M."/>
            <person name="Mizubayashi T."/>
            <person name="Mukai Y."/>
            <person name="Nagasaki H."/>
            <person name="Nagata Y."/>
            <person name="Naito S."/>
            <person name="Nakashima M."/>
            <person name="Nakama Y."/>
            <person name="Nakamichi Y."/>
            <person name="Nakamura M."/>
            <person name="Meguro A."/>
            <person name="Negishi M."/>
            <person name="Ohta I."/>
            <person name="Ohta T."/>
            <person name="Okamoto M."/>
            <person name="Ono N."/>
            <person name="Saji S."/>
            <person name="Sakaguchi M."/>
            <person name="Sakai K."/>
            <person name="Shibata M."/>
            <person name="Shimokawa T."/>
            <person name="Song J."/>
            <person name="Takazaki Y."/>
            <person name="Terasawa K."/>
            <person name="Tsugane M."/>
            <person name="Tsuji K."/>
            <person name="Ueda S."/>
            <person name="Waki K."/>
            <person name="Yamagata H."/>
            <person name="Yamamoto M."/>
            <person name="Yamamoto S."/>
            <person name="Yamane H."/>
            <person name="Yoshiki S."/>
            <person name="Yoshihara R."/>
            <person name="Yukawa K."/>
            <person name="Zhong H."/>
            <person name="Yano M."/>
            <person name="Yuan Q."/>
            <person name="Ouyang S."/>
            <person name="Liu J."/>
            <person name="Jones K.M."/>
            <person name="Gansberger K."/>
            <person name="Moffat K."/>
            <person name="Hill J."/>
            <person name="Bera J."/>
            <person name="Fadrosh D."/>
            <person name="Jin S."/>
            <person name="Johri S."/>
            <person name="Kim M."/>
            <person name="Overton L."/>
            <person name="Reardon M."/>
            <person name="Tsitrin T."/>
            <person name="Vuong H."/>
            <person name="Weaver B."/>
            <person name="Ciecko A."/>
            <person name="Tallon L."/>
            <person name="Jackson J."/>
            <person name="Pai G."/>
            <person name="Aken S.V."/>
            <person name="Utterback T."/>
            <person name="Reidmuller S."/>
            <person name="Feldblyum T."/>
            <person name="Hsiao J."/>
            <person name="Zismann V."/>
            <person name="Iobst S."/>
            <person name="de Vazeille A.R."/>
            <person name="Buell C.R."/>
            <person name="Ying K."/>
            <person name="Li Y."/>
            <person name="Lu T."/>
            <person name="Huang Y."/>
            <person name="Zhao Q."/>
            <person name="Feng Q."/>
            <person name="Zhang L."/>
            <person name="Zhu J."/>
            <person name="Weng Q."/>
            <person name="Mu J."/>
            <person name="Lu Y."/>
            <person name="Fan D."/>
            <person name="Liu Y."/>
            <person name="Guan J."/>
            <person name="Zhang Y."/>
            <person name="Yu S."/>
            <person name="Liu X."/>
            <person name="Zhang Y."/>
            <person name="Hong G."/>
            <person name="Han B."/>
            <person name="Choisne N."/>
            <person name="Demange N."/>
            <person name="Orjeda G."/>
            <person name="Samain S."/>
            <person name="Cattolico L."/>
            <person name="Pelletier E."/>
            <person name="Couloux A."/>
            <person name="Segurens B."/>
            <person name="Wincker P."/>
            <person name="D'Hont A."/>
            <person name="Scarpelli C."/>
            <person name="Weissenbach J."/>
            <person name="Salanoubat M."/>
            <person name="Quetier F."/>
            <person name="Yu Y."/>
            <person name="Kim H.R."/>
            <person name="Rambo T."/>
            <person name="Currie J."/>
            <person name="Collura K."/>
            <person name="Luo M."/>
            <person name="Yang T."/>
            <person name="Ammiraju J.S.S."/>
            <person name="Engler F."/>
            <person name="Soderlund C."/>
            <person name="Wing R.A."/>
            <person name="Palmer L.E."/>
            <person name="de la Bastide M."/>
            <person name="Spiegel L."/>
            <person name="Nascimento L."/>
            <person name="Zutavern T."/>
            <person name="O'Shaughnessy A."/>
            <person name="Dike S."/>
            <person name="Dedhia N."/>
            <person name="Preston R."/>
            <person name="Balija V."/>
            <person name="McCombie W.R."/>
            <person name="Chow T."/>
            <person name="Chen H."/>
            <person name="Chung M."/>
            <person name="Chen C."/>
            <person name="Shaw J."/>
            <person name="Wu H."/>
            <person name="Hsiao K."/>
            <person name="Chao Y."/>
            <person name="Chu M."/>
            <person name="Cheng C."/>
            <person name="Hour A."/>
            <person name="Lee P."/>
            <person name="Lin S."/>
            <person name="Lin Y."/>
            <person name="Liou J."/>
            <person name="Liu S."/>
            <person name="Hsing Y."/>
            <person name="Raghuvanshi S."/>
            <person name="Mohanty A."/>
            <person name="Bharti A.K."/>
            <person name="Gaur A."/>
            <person name="Gupta V."/>
            <person name="Kumar D."/>
            <person name="Ravi V."/>
            <person name="Vij S."/>
            <person name="Kapur A."/>
            <person name="Khurana P."/>
            <person name="Khurana P."/>
            <person name="Khurana J.P."/>
            <person name="Tyagi A.K."/>
            <person name="Gaikwad K."/>
            <person name="Singh A."/>
            <person name="Dalal V."/>
            <person name="Srivastava S."/>
            <person name="Dixit A."/>
            <person name="Pal A.K."/>
            <person name="Ghazi I.A."/>
            <person name="Yadav M."/>
            <person name="Pandit A."/>
            <person name="Bhargava A."/>
            <person name="Sureshbabu K."/>
            <person name="Batra K."/>
            <person name="Sharma T.R."/>
            <person name="Mohapatra T."/>
            <person name="Singh N.K."/>
            <person name="Messing J."/>
            <person name="Nelson A.B."/>
            <person name="Fuks G."/>
            <person name="Kavchok S."/>
            <person name="Keizer G."/>
            <person name="Linton E."/>
            <person name="Llaca V."/>
            <person name="Song R."/>
            <person name="Tanyolac B."/>
            <person name="Young S."/>
            <person name="Ho-Il K."/>
            <person name="Hahn J.H."/>
            <person name="Sangsakoo G."/>
            <person name="Vanavichit A."/>
            <person name="de Mattos Luiz.A.T."/>
            <person name="Zimmer P.D."/>
            <person name="Malone G."/>
            <person name="Dellagostin O."/>
            <person name="de Oliveira A.C."/>
            <person name="Bevan M."/>
            <person name="Bancroft I."/>
            <person name="Minx P."/>
            <person name="Cordum H."/>
            <person name="Wilson R."/>
            <person name="Cheng Z."/>
            <person name="Jin W."/>
            <person name="Jiang J."/>
            <person name="Leong S.A."/>
            <person name="Iwama H."/>
            <person name="Gojobori T."/>
            <person name="Itoh T."/>
            <person name="Niimura Y."/>
            <person name="Fujii Y."/>
            <person name="Habara T."/>
            <person name="Sakai H."/>
            <person name="Sato Y."/>
            <person name="Wilson G."/>
            <person name="Kumar K."/>
            <person name="McCouch S."/>
            <person name="Juretic N."/>
            <person name="Hoen D."/>
            <person name="Wright S."/>
            <person name="Bruskiewich R."/>
            <person name="Bureau T."/>
            <person name="Miyao A."/>
            <person name="Hirochika H."/>
            <person name="Nishikawa T."/>
            <person name="Kadowaki K."/>
            <person name="Sugiura M."/>
            <person name="Burr B."/>
            <person name="Sasaki T."/>
        </authorList>
    </citation>
    <scope>NUCLEOTIDE SEQUENCE [LARGE SCALE GENOMIC DNA]</scope>
    <source>
        <strain evidence="2">cv. Nipponbare</strain>
    </source>
</reference>
<evidence type="ECO:0000313" key="1">
    <source>
        <dbReference type="EMBL" id="BAT17064.1"/>
    </source>
</evidence>
<keyword evidence="2" id="KW-1185">Reference proteome</keyword>
<dbReference type="InParanoid" id="A0A0P0Y9W6"/>
<organism evidence="1 2">
    <name type="scientific">Oryza sativa subsp. japonica</name>
    <name type="common">Rice</name>
    <dbReference type="NCBI Taxonomy" id="39947"/>
    <lineage>
        <taxon>Eukaryota</taxon>
        <taxon>Viridiplantae</taxon>
        <taxon>Streptophyta</taxon>
        <taxon>Embryophyta</taxon>
        <taxon>Tracheophyta</taxon>
        <taxon>Spermatophyta</taxon>
        <taxon>Magnoliopsida</taxon>
        <taxon>Liliopsida</taxon>
        <taxon>Poales</taxon>
        <taxon>Poaceae</taxon>
        <taxon>BOP clade</taxon>
        <taxon>Oryzoideae</taxon>
        <taxon>Oryzeae</taxon>
        <taxon>Oryzinae</taxon>
        <taxon>Oryza</taxon>
        <taxon>Oryza sativa</taxon>
    </lineage>
</organism>
<dbReference type="AlphaFoldDB" id="A0A0P0Y9W6"/>
<gene>
    <name evidence="1" type="ordered locus">Os12g0465600</name>
    <name evidence="1" type="ORF">OSNPB_120465600</name>
</gene>
<sequence>SLGEEVEKLTELLANSRDGQQVNVNPLVMSTSSTT</sequence>
<proteinExistence type="predicted"/>
<evidence type="ECO:0000313" key="2">
    <source>
        <dbReference type="Proteomes" id="UP000059680"/>
    </source>
</evidence>
<dbReference type="Proteomes" id="UP000059680">
    <property type="component" value="Chromosome 12"/>
</dbReference>
<dbReference type="Gramene" id="Os12t0465600-01">
    <property type="protein sequence ID" value="Os12t0465600-01"/>
    <property type="gene ID" value="Os12g0465600"/>
</dbReference>
<protein>
    <submittedName>
        <fullName evidence="1">Os12g0465600 protein</fullName>
    </submittedName>
</protein>
<name>A0A0P0Y9W6_ORYSJ</name>
<accession>A0A0P0Y9W6</accession>
<dbReference type="PaxDb" id="39947-A0A0P0Y9W6"/>